<keyword evidence="2" id="KW-1185">Reference proteome</keyword>
<proteinExistence type="predicted"/>
<dbReference type="EMBL" id="MVGC01000027">
    <property type="protein sequence ID" value="RJE26193.1"/>
    <property type="molecule type" value="Genomic_DNA"/>
</dbReference>
<protein>
    <submittedName>
        <fullName evidence="1">Uncharacterized protein</fullName>
    </submittedName>
</protein>
<organism evidence="1 2">
    <name type="scientific">Aspergillus sclerotialis</name>
    <dbReference type="NCBI Taxonomy" id="2070753"/>
    <lineage>
        <taxon>Eukaryota</taxon>
        <taxon>Fungi</taxon>
        <taxon>Dikarya</taxon>
        <taxon>Ascomycota</taxon>
        <taxon>Pezizomycotina</taxon>
        <taxon>Eurotiomycetes</taxon>
        <taxon>Eurotiomycetidae</taxon>
        <taxon>Eurotiales</taxon>
        <taxon>Aspergillaceae</taxon>
        <taxon>Aspergillus</taxon>
        <taxon>Aspergillus subgen. Polypaecilum</taxon>
    </lineage>
</organism>
<comment type="caution">
    <text evidence="1">The sequence shown here is derived from an EMBL/GenBank/DDBJ whole genome shotgun (WGS) entry which is preliminary data.</text>
</comment>
<sequence>MSPAIPLAKSNPYSNLRANFDSSLKEFEEFIKFMSSIKPPDIRLFWGRRESSDETAK</sequence>
<gene>
    <name evidence="1" type="ORF">PHISCL_01441</name>
</gene>
<evidence type="ECO:0000313" key="1">
    <source>
        <dbReference type="EMBL" id="RJE26193.1"/>
    </source>
</evidence>
<dbReference type="Proteomes" id="UP000266188">
    <property type="component" value="Unassembled WGS sequence"/>
</dbReference>
<dbReference type="AlphaFoldDB" id="A0A3A2ZV35"/>
<accession>A0A3A2ZV35</accession>
<name>A0A3A2ZV35_9EURO</name>
<reference evidence="2" key="1">
    <citation type="submission" date="2017-02" db="EMBL/GenBank/DDBJ databases">
        <authorList>
            <person name="Tafer H."/>
            <person name="Lopandic K."/>
        </authorList>
    </citation>
    <scope>NUCLEOTIDE SEQUENCE [LARGE SCALE GENOMIC DNA]</scope>
    <source>
        <strain evidence="2">CBS 366.77</strain>
    </source>
</reference>
<evidence type="ECO:0000313" key="2">
    <source>
        <dbReference type="Proteomes" id="UP000266188"/>
    </source>
</evidence>